<dbReference type="CDD" id="cd00310">
    <property type="entry name" value="ATP-synt_Fo_a_6"/>
    <property type="match status" value="1"/>
</dbReference>
<evidence type="ECO:0000256" key="5">
    <source>
        <dbReference type="ARBA" id="ARBA00022692"/>
    </source>
</evidence>
<name>A0A346HGU0_UNIPI</name>
<keyword evidence="6" id="KW-0375">Hydrogen ion transport</keyword>
<dbReference type="InterPro" id="IPR045083">
    <property type="entry name" value="ATP_synth_F0_asu_bact/mt"/>
</dbReference>
<comment type="subcellular location">
    <subcellularLocation>
        <location evidence="1">Membrane</location>
        <topology evidence="1">Multi-pass membrane protein</topology>
    </subcellularLocation>
    <subcellularLocation>
        <location evidence="11">Mitochondrion inner membrane</location>
        <topology evidence="11">Multi-pass membrane protein</topology>
    </subcellularLocation>
</comment>
<feature type="transmembrane region" description="Helical" evidence="12">
    <location>
        <begin position="132"/>
        <end position="152"/>
    </location>
</feature>
<evidence type="ECO:0000256" key="12">
    <source>
        <dbReference type="SAM" id="Phobius"/>
    </source>
</evidence>
<feature type="transmembrane region" description="Helical" evidence="12">
    <location>
        <begin position="44"/>
        <end position="65"/>
    </location>
</feature>
<evidence type="ECO:0000256" key="6">
    <source>
        <dbReference type="ARBA" id="ARBA00022781"/>
    </source>
</evidence>
<dbReference type="PRINTS" id="PR00123">
    <property type="entry name" value="ATPASEA"/>
</dbReference>
<dbReference type="InterPro" id="IPR000568">
    <property type="entry name" value="ATP_synth_F0_asu"/>
</dbReference>
<evidence type="ECO:0000256" key="10">
    <source>
        <dbReference type="ARBA" id="ARBA00023310"/>
    </source>
</evidence>
<dbReference type="PROSITE" id="PS00449">
    <property type="entry name" value="ATPASE_A"/>
    <property type="match status" value="1"/>
</dbReference>
<keyword evidence="10" id="KW-0066">ATP synthesis</keyword>
<evidence type="ECO:0000256" key="1">
    <source>
        <dbReference type="ARBA" id="ARBA00004141"/>
    </source>
</evidence>
<dbReference type="GO" id="GO:0045259">
    <property type="term" value="C:proton-transporting ATP synthase complex"/>
    <property type="evidence" value="ECO:0007669"/>
    <property type="project" value="UniProtKB-KW"/>
</dbReference>
<evidence type="ECO:0000313" key="13">
    <source>
        <dbReference type="EMBL" id="AXO78626.1"/>
    </source>
</evidence>
<dbReference type="SUPFAM" id="SSF81336">
    <property type="entry name" value="F1F0 ATP synthase subunit A"/>
    <property type="match status" value="1"/>
</dbReference>
<keyword evidence="7 12" id="KW-1133">Transmembrane helix</keyword>
<proteinExistence type="inferred from homology"/>
<evidence type="ECO:0000256" key="7">
    <source>
        <dbReference type="ARBA" id="ARBA00022989"/>
    </source>
</evidence>
<feature type="transmembrane region" description="Helical" evidence="12">
    <location>
        <begin position="71"/>
        <end position="88"/>
    </location>
</feature>
<evidence type="ECO:0000256" key="8">
    <source>
        <dbReference type="ARBA" id="ARBA00023065"/>
    </source>
</evidence>
<dbReference type="InterPro" id="IPR035908">
    <property type="entry name" value="F0_ATP_A_sf"/>
</dbReference>
<evidence type="ECO:0000256" key="4">
    <source>
        <dbReference type="ARBA" id="ARBA00022547"/>
    </source>
</evidence>
<evidence type="ECO:0000256" key="11">
    <source>
        <dbReference type="RuleBase" id="RU004450"/>
    </source>
</evidence>
<keyword evidence="3" id="KW-0813">Transport</keyword>
<keyword evidence="13" id="KW-0496">Mitochondrion</keyword>
<dbReference type="Gene3D" id="1.20.120.220">
    <property type="entry name" value="ATP synthase, F0 complex, subunit A"/>
    <property type="match status" value="1"/>
</dbReference>
<dbReference type="PANTHER" id="PTHR11410:SF0">
    <property type="entry name" value="ATP SYNTHASE SUBUNIT A"/>
    <property type="match status" value="1"/>
</dbReference>
<feature type="transmembrane region" description="Helical" evidence="12">
    <location>
        <begin position="164"/>
        <end position="189"/>
    </location>
</feature>
<sequence length="230" mass="25205">MLVDIFSSLDYYTYIDEHTSSYVMGYFFFCMGVLGVSPNKGKNWVGLSPFSLVSSKLDGVLVGVICDSNGMRFGGLVLGCYGVFWILLSCNFGGMVPASFGISGQLSMALSLSLAWWFWSVLSAFCFNWKEFLAHFLPVGTPLLLCPLMVLIEGTSVLIRPITLSVRLVANITMGHLVFSLMGTGGIVGVSSLVFGGYVLFEFFVCGLQAYVFTLLVSLYSMDHSNHTFR</sequence>
<organism evidence="13">
    <name type="scientific">Unio pictorum</name>
    <name type="common">Painter's mussel</name>
    <dbReference type="NCBI Taxonomy" id="55837"/>
    <lineage>
        <taxon>Eukaryota</taxon>
        <taxon>Metazoa</taxon>
        <taxon>Spiralia</taxon>
        <taxon>Lophotrochozoa</taxon>
        <taxon>Mollusca</taxon>
        <taxon>Bivalvia</taxon>
        <taxon>Autobranchia</taxon>
        <taxon>Heteroconchia</taxon>
        <taxon>Palaeoheterodonta</taxon>
        <taxon>Unionida</taxon>
        <taxon>Unionoidea</taxon>
        <taxon>Unionidae</taxon>
        <taxon>Unioninae</taxon>
        <taxon>Unio</taxon>
    </lineage>
</organism>
<protein>
    <recommendedName>
        <fullName evidence="11">ATP synthase subunit a</fullName>
    </recommendedName>
</protein>
<keyword evidence="5 12" id="KW-0812">Transmembrane</keyword>
<dbReference type="PANTHER" id="PTHR11410">
    <property type="entry name" value="ATP SYNTHASE SUBUNIT A"/>
    <property type="match status" value="1"/>
</dbReference>
<comment type="similarity">
    <text evidence="2">Belongs to the ATPase A chain family.</text>
</comment>
<evidence type="ECO:0000256" key="9">
    <source>
        <dbReference type="ARBA" id="ARBA00023136"/>
    </source>
</evidence>
<dbReference type="InterPro" id="IPR023011">
    <property type="entry name" value="ATP_synth_F0_asu_AS"/>
</dbReference>
<evidence type="ECO:0000256" key="2">
    <source>
        <dbReference type="ARBA" id="ARBA00006810"/>
    </source>
</evidence>
<dbReference type="Pfam" id="PF00119">
    <property type="entry name" value="ATP-synt_A"/>
    <property type="match status" value="1"/>
</dbReference>
<keyword evidence="4" id="KW-0138">CF(0)</keyword>
<keyword evidence="8" id="KW-0406">Ion transport</keyword>
<dbReference type="GO" id="GO:0005743">
    <property type="term" value="C:mitochondrial inner membrane"/>
    <property type="evidence" value="ECO:0007669"/>
    <property type="project" value="UniProtKB-SubCell"/>
</dbReference>
<feature type="transmembrane region" description="Helical" evidence="12">
    <location>
        <begin position="100"/>
        <end position="120"/>
    </location>
</feature>
<feature type="transmembrane region" description="Helical" evidence="12">
    <location>
        <begin position="195"/>
        <end position="220"/>
    </location>
</feature>
<reference evidence="13" key="1">
    <citation type="journal article" date="2018" name="PeerJ">
        <title>Complete paternally inherited mitogenomes of two freshwater mussels Unio pictorum and Sinanodonta woodiana (Bivalvia: Unionidae).</title>
        <authorList>
            <person name="Burzynski A."/>
            <person name="Soroka M."/>
        </authorList>
    </citation>
    <scope>NUCLEOTIDE SEQUENCE</scope>
    <source>
        <strain evidence="13">UP232</strain>
    </source>
</reference>
<dbReference type="AlphaFoldDB" id="A0A346HGU0"/>
<evidence type="ECO:0000256" key="3">
    <source>
        <dbReference type="ARBA" id="ARBA00022448"/>
    </source>
</evidence>
<dbReference type="GO" id="GO:0046933">
    <property type="term" value="F:proton-transporting ATP synthase activity, rotational mechanism"/>
    <property type="evidence" value="ECO:0007669"/>
    <property type="project" value="TreeGrafter"/>
</dbReference>
<dbReference type="EMBL" id="MH349357">
    <property type="protein sequence ID" value="AXO78626.1"/>
    <property type="molecule type" value="Genomic_DNA"/>
</dbReference>
<dbReference type="NCBIfam" id="TIGR01131">
    <property type="entry name" value="ATP_synt_6_or_A"/>
    <property type="match status" value="1"/>
</dbReference>
<geneLocation type="mitochondrion" evidence="13"/>
<feature type="transmembrane region" description="Helical" evidence="12">
    <location>
        <begin position="20"/>
        <end position="37"/>
    </location>
</feature>
<keyword evidence="9 12" id="KW-0472">Membrane</keyword>
<accession>A0A346HGU0</accession>